<dbReference type="AlphaFoldDB" id="A0A285RFE8"/>
<reference evidence="2 3" key="1">
    <citation type="submission" date="2017-08" db="EMBL/GenBank/DDBJ databases">
        <authorList>
            <person name="de Groot N.N."/>
        </authorList>
    </citation>
    <scope>NUCLEOTIDE SEQUENCE [LARGE SCALE GENOMIC DNA]</scope>
    <source>
        <strain evidence="2 3">DSM 9787</strain>
    </source>
</reference>
<protein>
    <submittedName>
        <fullName evidence="2">Uncharacterized protein</fullName>
    </submittedName>
</protein>
<evidence type="ECO:0000256" key="1">
    <source>
        <dbReference type="SAM" id="Phobius"/>
    </source>
</evidence>
<organism evidence="2 3">
    <name type="scientific">Pseudobutyrivibrio ruminis DSM 9787</name>
    <dbReference type="NCBI Taxonomy" id="1123011"/>
    <lineage>
        <taxon>Bacteria</taxon>
        <taxon>Bacillati</taxon>
        <taxon>Bacillota</taxon>
        <taxon>Clostridia</taxon>
        <taxon>Lachnospirales</taxon>
        <taxon>Lachnospiraceae</taxon>
        <taxon>Pseudobutyrivibrio</taxon>
    </lineage>
</organism>
<keyword evidence="1" id="KW-0472">Membrane</keyword>
<sequence length="60" mass="6837">MNVALIYLIGLLVLLIAVVFIGWIARKIDYTLQVKGKIPEHKIKEDIPFENSSEEINAQK</sequence>
<feature type="transmembrane region" description="Helical" evidence="1">
    <location>
        <begin position="6"/>
        <end position="25"/>
    </location>
</feature>
<evidence type="ECO:0000313" key="2">
    <source>
        <dbReference type="EMBL" id="SOB91107.1"/>
    </source>
</evidence>
<keyword evidence="1" id="KW-1133">Transmembrane helix</keyword>
<accession>A0A285RFE8</accession>
<keyword evidence="1" id="KW-0812">Transmembrane</keyword>
<evidence type="ECO:0000313" key="3">
    <source>
        <dbReference type="Proteomes" id="UP000219563"/>
    </source>
</evidence>
<dbReference type="RefSeq" id="WP_097075461.1">
    <property type="nucleotide sequence ID" value="NZ_OBMR01000002.1"/>
</dbReference>
<name>A0A285RFE8_9FIRM</name>
<dbReference type="Proteomes" id="UP000219563">
    <property type="component" value="Unassembled WGS sequence"/>
</dbReference>
<proteinExistence type="predicted"/>
<dbReference type="EMBL" id="OBMR01000002">
    <property type="protein sequence ID" value="SOB91107.1"/>
    <property type="molecule type" value="Genomic_DNA"/>
</dbReference>
<gene>
    <name evidence="2" type="ORF">SAMN02910411_0697</name>
</gene>